<dbReference type="Pfam" id="PF13975">
    <property type="entry name" value="gag-asp_proteas"/>
    <property type="match status" value="1"/>
</dbReference>
<dbReference type="InterPro" id="IPR021109">
    <property type="entry name" value="Peptidase_aspartic_dom_sf"/>
</dbReference>
<keyword evidence="2" id="KW-0378">Hydrolase</keyword>
<dbReference type="AlphaFoldDB" id="A0A2V1P766"/>
<dbReference type="GO" id="GO:0008233">
    <property type="term" value="F:peptidase activity"/>
    <property type="evidence" value="ECO:0007669"/>
    <property type="project" value="UniProtKB-KW"/>
</dbReference>
<keyword evidence="1" id="KW-0472">Membrane</keyword>
<dbReference type="RefSeq" id="WP_109386328.1">
    <property type="nucleotide sequence ID" value="NZ_QETF01000002.1"/>
</dbReference>
<feature type="transmembrane region" description="Helical" evidence="1">
    <location>
        <begin position="6"/>
        <end position="26"/>
    </location>
</feature>
<dbReference type="CDD" id="cd05483">
    <property type="entry name" value="retropepsin_like_bacteria"/>
    <property type="match status" value="1"/>
</dbReference>
<feature type="transmembrane region" description="Helical" evidence="1">
    <location>
        <begin position="38"/>
        <end position="55"/>
    </location>
</feature>
<dbReference type="OrthoDB" id="7595324at2"/>
<dbReference type="Gene3D" id="2.40.70.10">
    <property type="entry name" value="Acid Proteases"/>
    <property type="match status" value="1"/>
</dbReference>
<evidence type="ECO:0000313" key="3">
    <source>
        <dbReference type="Proteomes" id="UP000245293"/>
    </source>
</evidence>
<dbReference type="Proteomes" id="UP000245293">
    <property type="component" value="Unassembled WGS sequence"/>
</dbReference>
<keyword evidence="2" id="KW-0645">Protease</keyword>
<dbReference type="SUPFAM" id="SSF50630">
    <property type="entry name" value="Acid proteases"/>
    <property type="match status" value="1"/>
</dbReference>
<evidence type="ECO:0000313" key="2">
    <source>
        <dbReference type="EMBL" id="PWG18186.1"/>
    </source>
</evidence>
<accession>A0A2V1P766</accession>
<dbReference type="NCBIfam" id="TIGR02281">
    <property type="entry name" value="clan_AA_DTGA"/>
    <property type="match status" value="1"/>
</dbReference>
<dbReference type="InterPro" id="IPR011969">
    <property type="entry name" value="Clan_AA_Asp_peptidase_C"/>
</dbReference>
<dbReference type="GO" id="GO:0006508">
    <property type="term" value="P:proteolysis"/>
    <property type="evidence" value="ECO:0007669"/>
    <property type="project" value="UniProtKB-KW"/>
</dbReference>
<comment type="caution">
    <text evidence="2">The sequence shown here is derived from an EMBL/GenBank/DDBJ whole genome shotgun (WGS) entry which is preliminary data.</text>
</comment>
<reference evidence="3" key="1">
    <citation type="submission" date="2018-05" db="EMBL/GenBank/DDBJ databases">
        <authorList>
            <person name="Du Z."/>
            <person name="Wang X."/>
        </authorList>
    </citation>
    <scope>NUCLEOTIDE SEQUENCE [LARGE SCALE GENOMIC DNA]</scope>
    <source>
        <strain evidence="3">WDS4C29</strain>
    </source>
</reference>
<dbReference type="EMBL" id="QETF01000002">
    <property type="protein sequence ID" value="PWG18186.1"/>
    <property type="molecule type" value="Genomic_DNA"/>
</dbReference>
<keyword evidence="3" id="KW-1185">Reference proteome</keyword>
<keyword evidence="1" id="KW-0812">Transmembrane</keyword>
<sequence length="192" mass="20936">MTGDQTASFIFLALLGVAILGSYIAHSRLKGSQMLQQAMIWVLIFVGAIAAAGLWQDMKGDLTLTQATISDNMVEVPRGRDGHFHLDLQINGVTVPFLVDTGATQVVLTRADAARVGLDPAELNFIGTAFTANGEVRIAPVVLERVTLGPIEDRNLRATVNSGQMEQSLLGMTYLNRFERIEIQNDRLVLTR</sequence>
<keyword evidence="1" id="KW-1133">Transmembrane helix</keyword>
<gene>
    <name evidence="2" type="ORF">DFK10_02740</name>
</gene>
<proteinExistence type="predicted"/>
<dbReference type="InterPro" id="IPR034122">
    <property type="entry name" value="Retropepsin-like_bacterial"/>
</dbReference>
<protein>
    <submittedName>
        <fullName evidence="2">TIGR02281 family clan AA aspartic protease</fullName>
    </submittedName>
</protein>
<name>A0A2V1P766_9RHOB</name>
<organism evidence="2 3">
    <name type="scientific">Salibaculum griseiflavum</name>
    <dbReference type="NCBI Taxonomy" id="1914409"/>
    <lineage>
        <taxon>Bacteria</taxon>
        <taxon>Pseudomonadati</taxon>
        <taxon>Pseudomonadota</taxon>
        <taxon>Alphaproteobacteria</taxon>
        <taxon>Rhodobacterales</taxon>
        <taxon>Roseobacteraceae</taxon>
        <taxon>Salibaculum</taxon>
    </lineage>
</organism>
<evidence type="ECO:0000256" key="1">
    <source>
        <dbReference type="SAM" id="Phobius"/>
    </source>
</evidence>